<evidence type="ECO:0000313" key="9">
    <source>
        <dbReference type="Proteomes" id="UP000199758"/>
    </source>
</evidence>
<dbReference type="PANTHER" id="PTHR30158">
    <property type="entry name" value="ACRA/E-RELATED COMPONENT OF DRUG EFFLUX TRANSPORTER"/>
    <property type="match status" value="1"/>
</dbReference>
<dbReference type="NCBIfam" id="TIGR01730">
    <property type="entry name" value="RND_mfp"/>
    <property type="match status" value="1"/>
</dbReference>
<dbReference type="Pfam" id="PF25967">
    <property type="entry name" value="RND-MFP_C"/>
    <property type="match status" value="1"/>
</dbReference>
<feature type="signal peptide" evidence="3">
    <location>
        <begin position="1"/>
        <end position="29"/>
    </location>
</feature>
<accession>A0A1M5NXC8</accession>
<evidence type="ECO:0000256" key="2">
    <source>
        <dbReference type="ARBA" id="ARBA00009477"/>
    </source>
</evidence>
<feature type="domain" description="Multidrug resistance protein MdtA-like C-terminal permuted SH3" evidence="7">
    <location>
        <begin position="300"/>
        <end position="360"/>
    </location>
</feature>
<dbReference type="STRING" id="490188.SAMN04488068_1896"/>
<feature type="domain" description="Multidrug resistance protein MdtA-like beta-barrel" evidence="6">
    <location>
        <begin position="208"/>
        <end position="294"/>
    </location>
</feature>
<dbReference type="GO" id="GO:0046677">
    <property type="term" value="P:response to antibiotic"/>
    <property type="evidence" value="ECO:0007669"/>
    <property type="project" value="TreeGrafter"/>
</dbReference>
<dbReference type="GO" id="GO:0022857">
    <property type="term" value="F:transmembrane transporter activity"/>
    <property type="evidence" value="ECO:0007669"/>
    <property type="project" value="InterPro"/>
</dbReference>
<evidence type="ECO:0000259" key="4">
    <source>
        <dbReference type="Pfam" id="PF25876"/>
    </source>
</evidence>
<comment type="similarity">
    <text evidence="2">Belongs to the membrane fusion protein (MFP) (TC 8.A.1) family.</text>
</comment>
<feature type="domain" description="Multidrug resistance protein MdtA-like alpha-helical hairpin" evidence="4">
    <location>
        <begin position="103"/>
        <end position="172"/>
    </location>
</feature>
<dbReference type="OrthoDB" id="9800613at2"/>
<dbReference type="GO" id="GO:0005886">
    <property type="term" value="C:plasma membrane"/>
    <property type="evidence" value="ECO:0007669"/>
    <property type="project" value="TreeGrafter"/>
</dbReference>
<evidence type="ECO:0000256" key="3">
    <source>
        <dbReference type="SAM" id="SignalP"/>
    </source>
</evidence>
<dbReference type="Gene3D" id="2.40.30.170">
    <property type="match status" value="1"/>
</dbReference>
<dbReference type="Pfam" id="PF25917">
    <property type="entry name" value="BSH_RND"/>
    <property type="match status" value="1"/>
</dbReference>
<dbReference type="InterPro" id="IPR006143">
    <property type="entry name" value="RND_pump_MFP"/>
</dbReference>
<dbReference type="EMBL" id="FQWZ01000004">
    <property type="protein sequence ID" value="SHG93819.1"/>
    <property type="molecule type" value="Genomic_DNA"/>
</dbReference>
<dbReference type="InterPro" id="IPR058625">
    <property type="entry name" value="MdtA-like_BSH"/>
</dbReference>
<dbReference type="InterPro" id="IPR058624">
    <property type="entry name" value="MdtA-like_HH"/>
</dbReference>
<dbReference type="AlphaFoldDB" id="A0A1M5NXC8"/>
<gene>
    <name evidence="8" type="ORF">SAMN04488068_1896</name>
</gene>
<name>A0A1M5NXC8_9GAMM</name>
<dbReference type="GO" id="GO:0030313">
    <property type="term" value="C:cell envelope"/>
    <property type="evidence" value="ECO:0007669"/>
    <property type="project" value="UniProtKB-SubCell"/>
</dbReference>
<feature type="domain" description="Multidrug resistance protein MdtA-like barrel-sandwich hybrid" evidence="5">
    <location>
        <begin position="62"/>
        <end position="196"/>
    </location>
</feature>
<dbReference type="Proteomes" id="UP000199758">
    <property type="component" value="Unassembled WGS sequence"/>
</dbReference>
<sequence>MRLSRPLHHTTVLSVLCALAVGACSKASAPPPPPPVPVTLATVTPRAATVTIDYVGEIDAINTVEIRPRVGGLLEKQAALEGERVKRGQVLFRIDAQPYVAALANAKAALAQAQATLDQAQRDLTRVQPLSEINAVSQQEYDAVVTRTNAGKAAVEAARAGVQTAQLNLDYTNVSSPIDGLVGRAQFRTGGLVTAYTSLLTTVYDTTTMYVNFSISEQRMLELQRQWGGREPSGKSASQFRIVLADGSEYPQPARLNLIDAAVDRTTGTLPVRLEVPNPDGTLRAGQFARVVVAAQNLPDAILVPQKAVQELQGKTYVWKADADGKAVSQDVRMGARIGSDWLVQDGLKAGDRIVVDGFGKVRPGVILSDAPPTAPAASKS</sequence>
<dbReference type="Gene3D" id="2.40.420.20">
    <property type="match status" value="1"/>
</dbReference>
<evidence type="ECO:0000259" key="5">
    <source>
        <dbReference type="Pfam" id="PF25917"/>
    </source>
</evidence>
<keyword evidence="3" id="KW-0732">Signal</keyword>
<dbReference type="Pfam" id="PF25944">
    <property type="entry name" value="Beta-barrel_RND"/>
    <property type="match status" value="1"/>
</dbReference>
<evidence type="ECO:0000259" key="6">
    <source>
        <dbReference type="Pfam" id="PF25944"/>
    </source>
</evidence>
<dbReference type="Gene3D" id="2.40.50.100">
    <property type="match status" value="1"/>
</dbReference>
<organism evidence="8 9">
    <name type="scientific">Hydrocarboniphaga daqingensis</name>
    <dbReference type="NCBI Taxonomy" id="490188"/>
    <lineage>
        <taxon>Bacteria</taxon>
        <taxon>Pseudomonadati</taxon>
        <taxon>Pseudomonadota</taxon>
        <taxon>Gammaproteobacteria</taxon>
        <taxon>Nevskiales</taxon>
        <taxon>Nevskiaceae</taxon>
        <taxon>Hydrocarboniphaga</taxon>
    </lineage>
</organism>
<dbReference type="InterPro" id="IPR058627">
    <property type="entry name" value="MdtA-like_C"/>
</dbReference>
<reference evidence="8 9" key="1">
    <citation type="submission" date="2016-11" db="EMBL/GenBank/DDBJ databases">
        <authorList>
            <person name="Jaros S."/>
            <person name="Januszkiewicz K."/>
            <person name="Wedrychowicz H."/>
        </authorList>
    </citation>
    <scope>NUCLEOTIDE SEQUENCE [LARGE SCALE GENOMIC DNA]</scope>
    <source>
        <strain evidence="8 9">CGMCC 1.7049</strain>
    </source>
</reference>
<dbReference type="InterPro" id="IPR058626">
    <property type="entry name" value="MdtA-like_b-barrel"/>
</dbReference>
<protein>
    <submittedName>
        <fullName evidence="8">Membrane fusion protein, multidrug efflux system</fullName>
    </submittedName>
</protein>
<feature type="chain" id="PRO_5012274132" evidence="3">
    <location>
        <begin position="30"/>
        <end position="381"/>
    </location>
</feature>
<dbReference type="Gene3D" id="1.10.287.470">
    <property type="entry name" value="Helix hairpin bin"/>
    <property type="match status" value="1"/>
</dbReference>
<proteinExistence type="inferred from homology"/>
<evidence type="ECO:0000313" key="8">
    <source>
        <dbReference type="EMBL" id="SHG93819.1"/>
    </source>
</evidence>
<keyword evidence="9" id="KW-1185">Reference proteome</keyword>
<comment type="subcellular location">
    <subcellularLocation>
        <location evidence="1">Cell inner membrane</location>
        <topology evidence="1">Lipid-anchor</topology>
    </subcellularLocation>
</comment>
<dbReference type="PROSITE" id="PS51257">
    <property type="entry name" value="PROKAR_LIPOPROTEIN"/>
    <property type="match status" value="1"/>
</dbReference>
<dbReference type="Pfam" id="PF25876">
    <property type="entry name" value="HH_MFP_RND"/>
    <property type="match status" value="1"/>
</dbReference>
<evidence type="ECO:0000256" key="1">
    <source>
        <dbReference type="ARBA" id="ARBA00004519"/>
    </source>
</evidence>
<evidence type="ECO:0000259" key="7">
    <source>
        <dbReference type="Pfam" id="PF25967"/>
    </source>
</evidence>
<dbReference type="SUPFAM" id="SSF111369">
    <property type="entry name" value="HlyD-like secretion proteins"/>
    <property type="match status" value="1"/>
</dbReference>
<dbReference type="RefSeq" id="WP_084083298.1">
    <property type="nucleotide sequence ID" value="NZ_FQWZ01000004.1"/>
</dbReference>